<protein>
    <submittedName>
        <fullName evidence="2">Uncharacterized protein</fullName>
    </submittedName>
</protein>
<evidence type="ECO:0000256" key="1">
    <source>
        <dbReference type="SAM" id="MobiDB-lite"/>
    </source>
</evidence>
<organism evidence="2 3">
    <name type="scientific">Streptomyces subrutilus</name>
    <dbReference type="NCBI Taxonomy" id="36818"/>
    <lineage>
        <taxon>Bacteria</taxon>
        <taxon>Bacillati</taxon>
        <taxon>Actinomycetota</taxon>
        <taxon>Actinomycetes</taxon>
        <taxon>Kitasatosporales</taxon>
        <taxon>Streptomycetaceae</taxon>
        <taxon>Streptomyces</taxon>
    </lineage>
</organism>
<reference evidence="2" key="1">
    <citation type="journal article" date="2014" name="Int. J. Syst. Evol. Microbiol.">
        <title>Complete genome sequence of Corynebacterium casei LMG S-19264T (=DSM 44701T), isolated from a smear-ripened cheese.</title>
        <authorList>
            <consortium name="US DOE Joint Genome Institute (JGI-PGF)"/>
            <person name="Walter F."/>
            <person name="Albersmeier A."/>
            <person name="Kalinowski J."/>
            <person name="Ruckert C."/>
        </authorList>
    </citation>
    <scope>NUCLEOTIDE SEQUENCE</scope>
    <source>
        <strain evidence="2">JCM 4834</strain>
    </source>
</reference>
<gene>
    <name evidence="2" type="ORF">GCM10010371_53570</name>
</gene>
<feature type="region of interest" description="Disordered" evidence="1">
    <location>
        <begin position="1"/>
        <end position="21"/>
    </location>
</feature>
<dbReference type="EMBL" id="BMVX01000024">
    <property type="protein sequence ID" value="GGZ86869.1"/>
    <property type="molecule type" value="Genomic_DNA"/>
</dbReference>
<accession>A0A918R6A8</accession>
<proteinExistence type="predicted"/>
<reference evidence="2" key="2">
    <citation type="submission" date="2020-09" db="EMBL/GenBank/DDBJ databases">
        <authorList>
            <person name="Sun Q."/>
            <person name="Ohkuma M."/>
        </authorList>
    </citation>
    <scope>NUCLEOTIDE SEQUENCE</scope>
    <source>
        <strain evidence="2">JCM 4834</strain>
    </source>
</reference>
<sequence length="103" mass="11278">MRLVGRPGPAGGGPAGTPKAWRREWIPVLNGTGRQIQHGDVPVMLTNGRITANTTAFAKDQRLHLVDRHPLTGGPGCRRAFWTVDLAIARGRGPLGWLRRRRA</sequence>
<dbReference type="AlphaFoldDB" id="A0A918R6A8"/>
<evidence type="ECO:0000313" key="3">
    <source>
        <dbReference type="Proteomes" id="UP000634660"/>
    </source>
</evidence>
<evidence type="ECO:0000313" key="2">
    <source>
        <dbReference type="EMBL" id="GGZ86869.1"/>
    </source>
</evidence>
<dbReference type="Proteomes" id="UP000634660">
    <property type="component" value="Unassembled WGS sequence"/>
</dbReference>
<comment type="caution">
    <text evidence="2">The sequence shown here is derived from an EMBL/GenBank/DDBJ whole genome shotgun (WGS) entry which is preliminary data.</text>
</comment>
<name>A0A918R6A8_9ACTN</name>